<comment type="caution">
    <text evidence="1">The sequence shown here is derived from an EMBL/GenBank/DDBJ whole genome shotgun (WGS) entry which is preliminary data.</text>
</comment>
<organism evidence="1 2">
    <name type="scientific">Ammonifex thiophilus</name>
    <dbReference type="NCBI Taxonomy" id="444093"/>
    <lineage>
        <taxon>Bacteria</taxon>
        <taxon>Bacillati</taxon>
        <taxon>Bacillota</taxon>
        <taxon>Clostridia</taxon>
        <taxon>Thermoanaerobacterales</taxon>
        <taxon>Thermoanaerobacteraceae</taxon>
        <taxon>Ammonifex</taxon>
    </lineage>
</organism>
<gene>
    <name evidence="1" type="ORF">DXX99_08870</name>
</gene>
<evidence type="ECO:0000313" key="2">
    <source>
        <dbReference type="Proteomes" id="UP000256329"/>
    </source>
</evidence>
<dbReference type="InterPro" id="IPR025530">
    <property type="entry name" value="DUF4417"/>
</dbReference>
<accession>A0A3D8P1Q6</accession>
<dbReference type="Pfam" id="PF14386">
    <property type="entry name" value="DUF4417"/>
    <property type="match status" value="1"/>
</dbReference>
<sequence length="332" mass="36377">MAAAAVGCHCDLCRFFSLCGGCHGECSHAFCARPCSLCGVRCARRRDVSDWVWDAGGTLELAVPVRWPGVPEDWPAVVPEVDGSRMAEYDAAAGWPAYAVGPAHAHVLTPGGTLAPAWRGRKAREKLGLPEGKKVILHLFGPDELLEGLWRNQHAARVWEGIASLGFDLVLGPNFSVYGEHPRFEHLLNMRRSLVAAARLAALGVPVAPHVYWWTRQDLARWAGAIEAMGVPAVAVNAQTYRTKEDWDFLLAGLRYLGERLGDRVLFFVNGVSPARAVEVREVLPRVVFVSRAVQLRAQRGRTLDGAKGGAPAPELFRRNLEQFLDFLQGTS</sequence>
<dbReference type="OrthoDB" id="9800801at2"/>
<reference evidence="1 2" key="1">
    <citation type="submission" date="2018-08" db="EMBL/GenBank/DDBJ databases">
        <title>Form III RuBisCO-mediated autotrophy in Thermodesulfobium bacteria.</title>
        <authorList>
            <person name="Toshchakov S.V."/>
            <person name="Kublanov I.V."/>
            <person name="Frolov E."/>
            <person name="Bonch-Osmolovskaya E.A."/>
            <person name="Tourova T.P."/>
            <person name="Chernych N.A."/>
            <person name="Lebedinsky A.V."/>
        </authorList>
    </citation>
    <scope>NUCLEOTIDE SEQUENCE [LARGE SCALE GENOMIC DNA]</scope>
    <source>
        <strain evidence="1 2">SR</strain>
    </source>
</reference>
<dbReference type="AlphaFoldDB" id="A0A3D8P1Q6"/>
<evidence type="ECO:0000313" key="1">
    <source>
        <dbReference type="EMBL" id="RDV81803.1"/>
    </source>
</evidence>
<keyword evidence="2" id="KW-1185">Reference proteome</keyword>
<name>A0A3D8P1Q6_9THEO</name>
<dbReference type="EMBL" id="QSLN01000015">
    <property type="protein sequence ID" value="RDV81803.1"/>
    <property type="molecule type" value="Genomic_DNA"/>
</dbReference>
<protein>
    <submittedName>
        <fullName evidence="1">DUF4417 domain-containing protein</fullName>
    </submittedName>
</protein>
<dbReference type="Proteomes" id="UP000256329">
    <property type="component" value="Unassembled WGS sequence"/>
</dbReference>
<dbReference type="RefSeq" id="WP_115793132.1">
    <property type="nucleotide sequence ID" value="NZ_QSLN01000015.1"/>
</dbReference>
<proteinExistence type="predicted"/>